<dbReference type="SUPFAM" id="SSF46785">
    <property type="entry name" value="Winged helix' DNA-binding domain"/>
    <property type="match status" value="1"/>
</dbReference>
<dbReference type="PIRSF" id="PIRSF019455">
    <property type="entry name" value="CopR_AtkY"/>
    <property type="match status" value="1"/>
</dbReference>
<reference evidence="5 6" key="1">
    <citation type="submission" date="2019-08" db="EMBL/GenBank/DDBJ databases">
        <title>Genome of Phaeodactylibacter luteus.</title>
        <authorList>
            <person name="Bowman J.P."/>
        </authorList>
    </citation>
    <scope>NUCLEOTIDE SEQUENCE [LARGE SCALE GENOMIC DNA]</scope>
    <source>
        <strain evidence="5 6">KCTC 42180</strain>
    </source>
</reference>
<organism evidence="5 6">
    <name type="scientific">Phaeodactylibacter luteus</name>
    <dbReference type="NCBI Taxonomy" id="1564516"/>
    <lineage>
        <taxon>Bacteria</taxon>
        <taxon>Pseudomonadati</taxon>
        <taxon>Bacteroidota</taxon>
        <taxon>Saprospiria</taxon>
        <taxon>Saprospirales</taxon>
        <taxon>Haliscomenobacteraceae</taxon>
        <taxon>Phaeodactylibacter</taxon>
    </lineage>
</organism>
<dbReference type="InterPro" id="IPR036390">
    <property type="entry name" value="WH_DNA-bd_sf"/>
</dbReference>
<evidence type="ECO:0000256" key="2">
    <source>
        <dbReference type="ARBA" id="ARBA00023015"/>
    </source>
</evidence>
<dbReference type="AlphaFoldDB" id="A0A5C6RV92"/>
<protein>
    <submittedName>
        <fullName evidence="5">BlaI/MecI/CopY family transcriptional regulator</fullName>
    </submittedName>
</protein>
<dbReference type="Gene3D" id="1.10.10.10">
    <property type="entry name" value="Winged helix-like DNA-binding domain superfamily/Winged helix DNA-binding domain"/>
    <property type="match status" value="1"/>
</dbReference>
<dbReference type="EMBL" id="VOOR01000008">
    <property type="protein sequence ID" value="TXB66288.1"/>
    <property type="molecule type" value="Genomic_DNA"/>
</dbReference>
<keyword evidence="4" id="KW-0804">Transcription</keyword>
<gene>
    <name evidence="5" type="ORF">FRY97_05605</name>
</gene>
<evidence type="ECO:0000256" key="4">
    <source>
        <dbReference type="ARBA" id="ARBA00023163"/>
    </source>
</evidence>
<name>A0A5C6RV92_9BACT</name>
<evidence type="ECO:0000256" key="1">
    <source>
        <dbReference type="ARBA" id="ARBA00011046"/>
    </source>
</evidence>
<dbReference type="RefSeq" id="WP_147166457.1">
    <property type="nucleotide sequence ID" value="NZ_VOOR01000008.1"/>
</dbReference>
<evidence type="ECO:0000313" key="5">
    <source>
        <dbReference type="EMBL" id="TXB66288.1"/>
    </source>
</evidence>
<dbReference type="InterPro" id="IPR036388">
    <property type="entry name" value="WH-like_DNA-bd_sf"/>
</dbReference>
<sequence length="123" mass="14101">MNKLTKAEEEIMHIIWEIAPCTVSDIRSYIVEQLGQPKPPHSTISTIVRILDDKKGFLKHTAYGRTFVYEPAVSKAEYSRQSVQALVRDYFGGSMNRLVSFLVKEEDLNLGELNELLDKLEEE</sequence>
<dbReference type="InterPro" id="IPR005650">
    <property type="entry name" value="BlaI_family"/>
</dbReference>
<evidence type="ECO:0000313" key="6">
    <source>
        <dbReference type="Proteomes" id="UP000321580"/>
    </source>
</evidence>
<dbReference type="GO" id="GO:0003677">
    <property type="term" value="F:DNA binding"/>
    <property type="evidence" value="ECO:0007669"/>
    <property type="project" value="UniProtKB-KW"/>
</dbReference>
<dbReference type="GO" id="GO:0045892">
    <property type="term" value="P:negative regulation of DNA-templated transcription"/>
    <property type="evidence" value="ECO:0007669"/>
    <property type="project" value="InterPro"/>
</dbReference>
<keyword evidence="3" id="KW-0238">DNA-binding</keyword>
<dbReference type="OrthoDB" id="1098508at2"/>
<dbReference type="Proteomes" id="UP000321580">
    <property type="component" value="Unassembled WGS sequence"/>
</dbReference>
<proteinExistence type="inferred from homology"/>
<accession>A0A5C6RV92</accession>
<evidence type="ECO:0000256" key="3">
    <source>
        <dbReference type="ARBA" id="ARBA00023125"/>
    </source>
</evidence>
<keyword evidence="2" id="KW-0805">Transcription regulation</keyword>
<dbReference type="Pfam" id="PF03965">
    <property type="entry name" value="Penicillinase_R"/>
    <property type="match status" value="1"/>
</dbReference>
<keyword evidence="6" id="KW-1185">Reference proteome</keyword>
<comment type="similarity">
    <text evidence="1">Belongs to the BlaI transcriptional regulatory family.</text>
</comment>
<comment type="caution">
    <text evidence="5">The sequence shown here is derived from an EMBL/GenBank/DDBJ whole genome shotgun (WGS) entry which is preliminary data.</text>
</comment>
<dbReference type="Gene3D" id="1.10.4040.10">
    <property type="entry name" value="Penicillinase repressor domain"/>
    <property type="match status" value="1"/>
</dbReference>